<feature type="transmembrane region" description="Helical" evidence="1">
    <location>
        <begin position="103"/>
        <end position="122"/>
    </location>
</feature>
<dbReference type="AlphaFoldDB" id="A0A420WNE1"/>
<feature type="transmembrane region" description="Helical" evidence="1">
    <location>
        <begin position="68"/>
        <end position="91"/>
    </location>
</feature>
<reference evidence="2 3" key="1">
    <citation type="submission" date="2018-10" db="EMBL/GenBank/DDBJ databases">
        <title>Comparative analysis of microorganisms from saline springs in Andes Mountain Range, Colombia.</title>
        <authorList>
            <person name="Rubin E."/>
        </authorList>
    </citation>
    <scope>NUCLEOTIDE SEQUENCE [LARGE SCALE GENOMIC DNA]</scope>
    <source>
        <strain evidence="2 3">USBA 36</strain>
    </source>
</reference>
<evidence type="ECO:0000313" key="2">
    <source>
        <dbReference type="EMBL" id="RKQ72490.1"/>
    </source>
</evidence>
<keyword evidence="1" id="KW-0812">Transmembrane</keyword>
<accession>A0A420WNE1</accession>
<proteinExistence type="predicted"/>
<keyword evidence="1" id="KW-0472">Membrane</keyword>
<evidence type="ECO:0000313" key="3">
    <source>
        <dbReference type="Proteomes" id="UP000277424"/>
    </source>
</evidence>
<name>A0A420WNE1_9PROT</name>
<sequence length="165" mass="17321">MPPAAAGPAILHWLQDGAIGRAMRESLWLFPAVEIVHILGFALLIGTIIALDLRILGWGKALLPVDRLAALTLPLSIAGFVLALPSGLILLTTEAVHVGQNPAFLAKMGLILLAGLNALLLHRGAWRTVAVWPPDAPPQAAKGAAIASLALWLCVLTAGRMIAYL</sequence>
<dbReference type="RefSeq" id="WP_121216936.1">
    <property type="nucleotide sequence ID" value="NZ_RBIG01000001.1"/>
</dbReference>
<dbReference type="Proteomes" id="UP000277424">
    <property type="component" value="Unassembled WGS sequence"/>
</dbReference>
<comment type="caution">
    <text evidence="2">The sequence shown here is derived from an EMBL/GenBank/DDBJ whole genome shotgun (WGS) entry which is preliminary data.</text>
</comment>
<dbReference type="OrthoDB" id="3536934at2"/>
<dbReference type="EMBL" id="RBIG01000001">
    <property type="protein sequence ID" value="RKQ72490.1"/>
    <property type="molecule type" value="Genomic_DNA"/>
</dbReference>
<protein>
    <submittedName>
        <fullName evidence="2">Uncharacterized protein</fullName>
    </submittedName>
</protein>
<keyword evidence="1" id="KW-1133">Transmembrane helix</keyword>
<feature type="transmembrane region" description="Helical" evidence="1">
    <location>
        <begin position="143"/>
        <end position="163"/>
    </location>
</feature>
<gene>
    <name evidence="2" type="ORF">BCL74_0257</name>
</gene>
<evidence type="ECO:0000256" key="1">
    <source>
        <dbReference type="SAM" id="Phobius"/>
    </source>
</evidence>
<organism evidence="2 3">
    <name type="scientific">Oceanibaculum indicum</name>
    <dbReference type="NCBI Taxonomy" id="526216"/>
    <lineage>
        <taxon>Bacteria</taxon>
        <taxon>Pseudomonadati</taxon>
        <taxon>Pseudomonadota</taxon>
        <taxon>Alphaproteobacteria</taxon>
        <taxon>Rhodospirillales</taxon>
        <taxon>Oceanibaculaceae</taxon>
        <taxon>Oceanibaculum</taxon>
    </lineage>
</organism>
<feature type="transmembrane region" description="Helical" evidence="1">
    <location>
        <begin position="35"/>
        <end position="56"/>
    </location>
</feature>